<feature type="compositionally biased region" description="Low complexity" evidence="1">
    <location>
        <begin position="154"/>
        <end position="163"/>
    </location>
</feature>
<gene>
    <name evidence="2" type="ORF">CXG81DRAFT_19463</name>
</gene>
<feature type="region of interest" description="Disordered" evidence="1">
    <location>
        <begin position="565"/>
        <end position="584"/>
    </location>
</feature>
<reference evidence="3" key="1">
    <citation type="journal article" date="2018" name="Nat. Microbiol.">
        <title>Leveraging single-cell genomics to expand the fungal tree of life.</title>
        <authorList>
            <person name="Ahrendt S.R."/>
            <person name="Quandt C.A."/>
            <person name="Ciobanu D."/>
            <person name="Clum A."/>
            <person name="Salamov A."/>
            <person name="Andreopoulos B."/>
            <person name="Cheng J.F."/>
            <person name="Woyke T."/>
            <person name="Pelin A."/>
            <person name="Henrissat B."/>
            <person name="Reynolds N.K."/>
            <person name="Benny G.L."/>
            <person name="Smith M.E."/>
            <person name="James T.Y."/>
            <person name="Grigoriev I.V."/>
        </authorList>
    </citation>
    <scope>NUCLEOTIDE SEQUENCE [LARGE SCALE GENOMIC DNA]</scope>
    <source>
        <strain evidence="3">ATCC 52028</strain>
    </source>
</reference>
<name>A0A4P9X631_9FUNG</name>
<feature type="region of interest" description="Disordered" evidence="1">
    <location>
        <begin position="33"/>
        <end position="52"/>
    </location>
</feature>
<dbReference type="EMBL" id="ML014207">
    <property type="protein sequence ID" value="RKP00624.1"/>
    <property type="molecule type" value="Genomic_DNA"/>
</dbReference>
<feature type="region of interest" description="Disordered" evidence="1">
    <location>
        <begin position="384"/>
        <end position="424"/>
    </location>
</feature>
<dbReference type="SUPFAM" id="SSF144232">
    <property type="entry name" value="HIT/MYND zinc finger-like"/>
    <property type="match status" value="1"/>
</dbReference>
<feature type="compositionally biased region" description="Pro residues" evidence="1">
    <location>
        <begin position="540"/>
        <end position="550"/>
    </location>
</feature>
<evidence type="ECO:0000256" key="1">
    <source>
        <dbReference type="SAM" id="MobiDB-lite"/>
    </source>
</evidence>
<evidence type="ECO:0008006" key="4">
    <source>
        <dbReference type="Google" id="ProtNLM"/>
    </source>
</evidence>
<feature type="compositionally biased region" description="Acidic residues" evidence="1">
    <location>
        <begin position="125"/>
        <end position="134"/>
    </location>
</feature>
<feature type="region of interest" description="Disordered" evidence="1">
    <location>
        <begin position="524"/>
        <end position="555"/>
    </location>
</feature>
<accession>A0A4P9X631</accession>
<organism evidence="2 3">
    <name type="scientific">Caulochytrium protostelioides</name>
    <dbReference type="NCBI Taxonomy" id="1555241"/>
    <lineage>
        <taxon>Eukaryota</taxon>
        <taxon>Fungi</taxon>
        <taxon>Fungi incertae sedis</taxon>
        <taxon>Chytridiomycota</taxon>
        <taxon>Chytridiomycota incertae sedis</taxon>
        <taxon>Chytridiomycetes</taxon>
        <taxon>Caulochytriales</taxon>
        <taxon>Caulochytriaceae</taxon>
        <taxon>Caulochytrium</taxon>
    </lineage>
</organism>
<keyword evidence="3" id="KW-1185">Reference proteome</keyword>
<feature type="compositionally biased region" description="Basic and acidic residues" evidence="1">
    <location>
        <begin position="165"/>
        <end position="174"/>
    </location>
</feature>
<proteinExistence type="predicted"/>
<evidence type="ECO:0000313" key="3">
    <source>
        <dbReference type="Proteomes" id="UP000274922"/>
    </source>
</evidence>
<protein>
    <recommendedName>
        <fullName evidence="4">MYND-type domain-containing protein</fullName>
    </recommendedName>
</protein>
<sequence>MPFVPFQPLARPKAPAAASAALTGHLVASHAAVHAHPRPAAPAGATRGGAPDRHGVAPPLGAPTCELCARPATLTCASCAVAFWCDRDHARLDDALHQRLCRSIAVLRGGRVASPPPPAHAAADADVDADADADADAKLVSTDGDDAGRDDDAGGALPRALRFARPRDRPDRGDGAGPGAPHRIGSTGSRRRAADGAPGGASTTARAERDAAQRRALRTAHATASREAVRAARRRDWAVALAAASHALAFTTSTAGVAATAGPGAPAARLTAGTGLGALVLSTWGRDAALRHVAVAWLAILEAHLGLGNVDEAAACLPLVAVAARRAGAVGAGLDVGAAVMAVSSASASAAPRGSIGGSAGGSDIVSGLGSPARTAASSAGASAVPSGAASSSSSSSLSSGPASVAPPTRGHSPAHGGPPAAGAAAGASATAAARPNATLAMGLAALGMAASTPAIPVDPSLTSWWHALVARLHVCRGDHAAAVQDYAKSIFWAAKRDAQRALERPPLDASPWLGLGPEAVPAASTASLASHTDARGRLPPAPPSPPPAGLLPFPDSVDALAAAADADASDADGGGAMDDDRTRPAPYAELARALRAAGRPAAADACEVGMAGLMGAPGRVAEAAGAAGTSALGRSALGVQVGA</sequence>
<dbReference type="Proteomes" id="UP000274922">
    <property type="component" value="Unassembled WGS sequence"/>
</dbReference>
<feature type="region of interest" description="Disordered" evidence="1">
    <location>
        <begin position="110"/>
        <end position="228"/>
    </location>
</feature>
<dbReference type="AlphaFoldDB" id="A0A4P9X631"/>
<dbReference type="OrthoDB" id="674604at2759"/>
<dbReference type="Gene3D" id="6.10.140.2220">
    <property type="match status" value="1"/>
</dbReference>
<evidence type="ECO:0000313" key="2">
    <source>
        <dbReference type="EMBL" id="RKP00624.1"/>
    </source>
</evidence>